<dbReference type="InterPro" id="IPR003675">
    <property type="entry name" value="Rce1/LyrA-like_dom"/>
</dbReference>
<keyword evidence="3" id="KW-0378">Hydrolase</keyword>
<dbReference type="GO" id="GO:0008237">
    <property type="term" value="F:metallopeptidase activity"/>
    <property type="evidence" value="ECO:0007669"/>
    <property type="project" value="UniProtKB-KW"/>
</dbReference>
<keyword evidence="1" id="KW-0812">Transmembrane</keyword>
<dbReference type="InterPro" id="IPR052710">
    <property type="entry name" value="CAAX_protease"/>
</dbReference>
<dbReference type="Proteomes" id="UP000235670">
    <property type="component" value="Unassembled WGS sequence"/>
</dbReference>
<feature type="transmembrane region" description="Helical" evidence="1">
    <location>
        <begin position="162"/>
        <end position="179"/>
    </location>
</feature>
<dbReference type="STRING" id="84135.GCA_001052115_00220"/>
<sequence length="234" mass="26646">MRISLQRGNIVYLLLSGLVYFFAVYIAPLILPRTLSVGSRITMTVIIALLATFIMITYATKVKNDIDRKDRKHSFLIIFAIGLIGFIAMMILQALINAFLQYLSQFLHFQPNSQNTANVVQIVNSYPIFILYVVVLGPVMEELFFRKAVFGYFYDILIGSKEWIRFFIPALLTGILFAIPHDGFTPLMLIYIAMSFVFSYLYKVTNRIVTPMIAHISMNGLVMFVQVMVHGSGM</sequence>
<accession>A0A2N6SF67</accession>
<dbReference type="GO" id="GO:0006508">
    <property type="term" value="P:proteolysis"/>
    <property type="evidence" value="ECO:0007669"/>
    <property type="project" value="UniProtKB-KW"/>
</dbReference>
<evidence type="ECO:0000313" key="4">
    <source>
        <dbReference type="Proteomes" id="UP000235670"/>
    </source>
</evidence>
<dbReference type="GO" id="GO:0004175">
    <property type="term" value="F:endopeptidase activity"/>
    <property type="evidence" value="ECO:0007669"/>
    <property type="project" value="UniProtKB-ARBA"/>
</dbReference>
<dbReference type="Pfam" id="PF02517">
    <property type="entry name" value="Rce1-like"/>
    <property type="match status" value="1"/>
</dbReference>
<gene>
    <name evidence="3" type="ORF">CJ218_03710</name>
</gene>
<keyword evidence="1" id="KW-1133">Transmembrane helix</keyword>
<dbReference type="PANTHER" id="PTHR36435:SF6">
    <property type="entry name" value="ABORTIVE INFECTION PROTEIN"/>
    <property type="match status" value="1"/>
</dbReference>
<name>A0A2N6SF67_9BACL</name>
<evidence type="ECO:0000256" key="1">
    <source>
        <dbReference type="SAM" id="Phobius"/>
    </source>
</evidence>
<reference evidence="3 4" key="1">
    <citation type="submission" date="2017-09" db="EMBL/GenBank/DDBJ databases">
        <title>Bacterial strain isolated from the female urinary microbiota.</title>
        <authorList>
            <person name="Thomas-White K."/>
            <person name="Kumar N."/>
            <person name="Forster S."/>
            <person name="Putonti C."/>
            <person name="Lawley T."/>
            <person name="Wolfe A.J."/>
        </authorList>
    </citation>
    <scope>NUCLEOTIDE SEQUENCE [LARGE SCALE GENOMIC DNA]</scope>
    <source>
        <strain evidence="3 4">UMB0186</strain>
    </source>
</reference>
<dbReference type="RefSeq" id="WP_102189669.1">
    <property type="nucleotide sequence ID" value="NZ_PNGT01000003.1"/>
</dbReference>
<proteinExistence type="predicted"/>
<dbReference type="OrthoDB" id="2194912at2"/>
<dbReference type="GO" id="GO:0080120">
    <property type="term" value="P:CAAX-box protein maturation"/>
    <property type="evidence" value="ECO:0007669"/>
    <property type="project" value="UniProtKB-ARBA"/>
</dbReference>
<keyword evidence="3" id="KW-0645">Protease</keyword>
<feature type="domain" description="CAAX prenyl protease 2/Lysostaphin resistance protein A-like" evidence="2">
    <location>
        <begin position="126"/>
        <end position="220"/>
    </location>
</feature>
<feature type="transmembrane region" description="Helical" evidence="1">
    <location>
        <begin position="209"/>
        <end position="229"/>
    </location>
</feature>
<feature type="transmembrane region" description="Helical" evidence="1">
    <location>
        <begin position="76"/>
        <end position="99"/>
    </location>
</feature>
<protein>
    <submittedName>
        <fullName evidence="3">CPBP family intramembrane metalloprotease</fullName>
    </submittedName>
</protein>
<feature type="transmembrane region" description="Helical" evidence="1">
    <location>
        <begin position="12"/>
        <end position="31"/>
    </location>
</feature>
<feature type="transmembrane region" description="Helical" evidence="1">
    <location>
        <begin position="37"/>
        <end position="56"/>
    </location>
</feature>
<dbReference type="AlphaFoldDB" id="A0A2N6SF67"/>
<keyword evidence="1" id="KW-0472">Membrane</keyword>
<organism evidence="3 4">
    <name type="scientific">Gemella sanguinis</name>
    <dbReference type="NCBI Taxonomy" id="84135"/>
    <lineage>
        <taxon>Bacteria</taxon>
        <taxon>Bacillati</taxon>
        <taxon>Bacillota</taxon>
        <taxon>Bacilli</taxon>
        <taxon>Bacillales</taxon>
        <taxon>Gemellaceae</taxon>
        <taxon>Gemella</taxon>
    </lineage>
</organism>
<keyword evidence="3" id="KW-0482">Metalloprotease</keyword>
<feature type="transmembrane region" description="Helical" evidence="1">
    <location>
        <begin position="185"/>
        <end position="202"/>
    </location>
</feature>
<evidence type="ECO:0000259" key="2">
    <source>
        <dbReference type="Pfam" id="PF02517"/>
    </source>
</evidence>
<comment type="caution">
    <text evidence="3">The sequence shown here is derived from an EMBL/GenBank/DDBJ whole genome shotgun (WGS) entry which is preliminary data.</text>
</comment>
<dbReference type="EMBL" id="PNGT01000003">
    <property type="protein sequence ID" value="PMC52553.1"/>
    <property type="molecule type" value="Genomic_DNA"/>
</dbReference>
<evidence type="ECO:0000313" key="3">
    <source>
        <dbReference type="EMBL" id="PMC52553.1"/>
    </source>
</evidence>
<dbReference type="PANTHER" id="PTHR36435">
    <property type="entry name" value="SLR1288 PROTEIN"/>
    <property type="match status" value="1"/>
</dbReference>
<feature type="transmembrane region" description="Helical" evidence="1">
    <location>
        <begin position="119"/>
        <end position="141"/>
    </location>
</feature>